<sequence length="196" mass="20380">MWWWVKARRAHTLLPAGLTLLTALVLLLHDTVARLPSFRTGADNPVPAMLLVPVPLCAVLLMSLESRLSAAEDSSVRRVRARDAGLTLAAVAAATAVGLGADAVLGSGAAAPLGRNTAFLTGLTLCVWPRAGPPAVMTPVVWFAAVVFFGFDRTGRPTLWTVLPRAADDPVAATAAALTLSAGLAVQLGTRPRTDS</sequence>
<feature type="transmembrane region" description="Helical" evidence="1">
    <location>
        <begin position="44"/>
        <end position="64"/>
    </location>
</feature>
<dbReference type="Proteomes" id="UP000195880">
    <property type="component" value="Chromosome"/>
</dbReference>
<dbReference type="eggNOG" id="ENOG5031VG2">
    <property type="taxonomic scope" value="Bacteria"/>
</dbReference>
<evidence type="ECO:0000256" key="1">
    <source>
        <dbReference type="SAM" id="Phobius"/>
    </source>
</evidence>
<protein>
    <submittedName>
        <fullName evidence="2">Uncharacterized protein</fullName>
    </submittedName>
</protein>
<dbReference type="KEGG" id="salf:SMD44_00530"/>
<keyword evidence="1" id="KW-0472">Membrane</keyword>
<dbReference type="EMBL" id="CP021748">
    <property type="protein sequence ID" value="ARX81132.1"/>
    <property type="molecule type" value="Genomic_DNA"/>
</dbReference>
<gene>
    <name evidence="2" type="ORF">SMD44_00530</name>
</gene>
<dbReference type="RefSeq" id="WP_087882692.1">
    <property type="nucleotide sequence ID" value="NZ_CP021748.1"/>
</dbReference>
<feature type="transmembrane region" description="Helical" evidence="1">
    <location>
        <begin position="131"/>
        <end position="151"/>
    </location>
</feature>
<feature type="transmembrane region" description="Helical" evidence="1">
    <location>
        <begin position="85"/>
        <end position="111"/>
    </location>
</feature>
<organism evidence="2 3">
    <name type="scientific">Streptomyces alboflavus</name>
    <dbReference type="NCBI Taxonomy" id="67267"/>
    <lineage>
        <taxon>Bacteria</taxon>
        <taxon>Bacillati</taxon>
        <taxon>Actinomycetota</taxon>
        <taxon>Actinomycetes</taxon>
        <taxon>Kitasatosporales</taxon>
        <taxon>Streptomycetaceae</taxon>
        <taxon>Streptomyces</taxon>
    </lineage>
</organism>
<evidence type="ECO:0000313" key="3">
    <source>
        <dbReference type="Proteomes" id="UP000195880"/>
    </source>
</evidence>
<keyword evidence="3" id="KW-1185">Reference proteome</keyword>
<keyword evidence="1" id="KW-1133">Transmembrane helix</keyword>
<name>A0A1Z1W3Z1_9ACTN</name>
<accession>A0A1Z1W3Z1</accession>
<dbReference type="STRING" id="67267.GCA_000716675_02563"/>
<proteinExistence type="predicted"/>
<evidence type="ECO:0000313" key="2">
    <source>
        <dbReference type="EMBL" id="ARX81132.1"/>
    </source>
</evidence>
<dbReference type="AlphaFoldDB" id="A0A1Z1W3Z1"/>
<reference evidence="2 3" key="1">
    <citation type="submission" date="2017-05" db="EMBL/GenBank/DDBJ databases">
        <title>Streptomyces alboflavus Genome sequencing and assembly.</title>
        <authorList>
            <person name="Wang Y."/>
            <person name="Du B."/>
            <person name="Ding Y."/>
            <person name="Liu H."/>
            <person name="Hou Q."/>
            <person name="Liu K."/>
            <person name="Wang C."/>
            <person name="Yao L."/>
        </authorList>
    </citation>
    <scope>NUCLEOTIDE SEQUENCE [LARGE SCALE GENOMIC DNA]</scope>
    <source>
        <strain evidence="2 3">MDJK44</strain>
    </source>
</reference>
<keyword evidence="1" id="KW-0812">Transmembrane</keyword>